<comment type="caution">
    <text evidence="6">The sequence shown here is derived from an EMBL/GenBank/DDBJ whole genome shotgun (WGS) entry which is preliminary data.</text>
</comment>
<dbReference type="PROSITE" id="PS00141">
    <property type="entry name" value="ASP_PROTEASE"/>
    <property type="match status" value="1"/>
</dbReference>
<dbReference type="InterPro" id="IPR001461">
    <property type="entry name" value="Aspartic_peptidase_A1"/>
</dbReference>
<evidence type="ECO:0000256" key="1">
    <source>
        <dbReference type="ARBA" id="ARBA00007447"/>
    </source>
</evidence>
<evidence type="ECO:0000313" key="7">
    <source>
        <dbReference type="Proteomes" id="UP001189429"/>
    </source>
</evidence>
<feature type="non-terminal residue" evidence="6">
    <location>
        <position position="1"/>
    </location>
</feature>
<evidence type="ECO:0000256" key="3">
    <source>
        <dbReference type="ARBA" id="ARBA00022750"/>
    </source>
</evidence>
<keyword evidence="4" id="KW-0378">Hydrolase</keyword>
<dbReference type="InterPro" id="IPR021109">
    <property type="entry name" value="Peptidase_aspartic_dom_sf"/>
</dbReference>
<keyword evidence="2" id="KW-0645">Protease</keyword>
<dbReference type="Gene3D" id="2.40.70.10">
    <property type="entry name" value="Acid Proteases"/>
    <property type="match status" value="1"/>
</dbReference>
<dbReference type="PANTHER" id="PTHR47966:SF51">
    <property type="entry name" value="BETA-SITE APP-CLEAVING ENZYME, ISOFORM A-RELATED"/>
    <property type="match status" value="1"/>
</dbReference>
<dbReference type="Pfam" id="PF00026">
    <property type="entry name" value="Asp"/>
    <property type="match status" value="1"/>
</dbReference>
<dbReference type="InterPro" id="IPR001969">
    <property type="entry name" value="Aspartic_peptidase_AS"/>
</dbReference>
<evidence type="ECO:0000256" key="4">
    <source>
        <dbReference type="ARBA" id="ARBA00022801"/>
    </source>
</evidence>
<proteinExistence type="inferred from homology"/>
<dbReference type="PANTHER" id="PTHR47966">
    <property type="entry name" value="BETA-SITE APP-CLEAVING ENZYME, ISOFORM A-RELATED"/>
    <property type="match status" value="1"/>
</dbReference>
<dbReference type="InterPro" id="IPR033121">
    <property type="entry name" value="PEPTIDASE_A1"/>
</dbReference>
<name>A0ABN9RJ98_9DINO</name>
<accession>A0ABN9RJ98</accession>
<evidence type="ECO:0000256" key="2">
    <source>
        <dbReference type="ARBA" id="ARBA00022670"/>
    </source>
</evidence>
<gene>
    <name evidence="6" type="ORF">PCOR1329_LOCUS21228</name>
</gene>
<organism evidence="6 7">
    <name type="scientific">Prorocentrum cordatum</name>
    <dbReference type="NCBI Taxonomy" id="2364126"/>
    <lineage>
        <taxon>Eukaryota</taxon>
        <taxon>Sar</taxon>
        <taxon>Alveolata</taxon>
        <taxon>Dinophyceae</taxon>
        <taxon>Prorocentrales</taxon>
        <taxon>Prorocentraceae</taxon>
        <taxon>Prorocentrum</taxon>
    </lineage>
</organism>
<dbReference type="PROSITE" id="PS51767">
    <property type="entry name" value="PEPTIDASE_A1"/>
    <property type="match status" value="1"/>
</dbReference>
<dbReference type="SUPFAM" id="SSF50630">
    <property type="entry name" value="Acid proteases"/>
    <property type="match status" value="1"/>
</dbReference>
<evidence type="ECO:0000313" key="6">
    <source>
        <dbReference type="EMBL" id="CAK0819178.1"/>
    </source>
</evidence>
<feature type="domain" description="Peptidase A1" evidence="5">
    <location>
        <begin position="1"/>
        <end position="152"/>
    </location>
</feature>
<reference evidence="6" key="1">
    <citation type="submission" date="2023-10" db="EMBL/GenBank/DDBJ databases">
        <authorList>
            <person name="Chen Y."/>
            <person name="Shah S."/>
            <person name="Dougan E. K."/>
            <person name="Thang M."/>
            <person name="Chan C."/>
        </authorList>
    </citation>
    <scope>NUCLEOTIDE SEQUENCE [LARGE SCALE GENOMIC DNA]</scope>
</reference>
<evidence type="ECO:0000259" key="5">
    <source>
        <dbReference type="PROSITE" id="PS51767"/>
    </source>
</evidence>
<protein>
    <recommendedName>
        <fullName evidence="5">Peptidase A1 domain-containing protein</fullName>
    </recommendedName>
</protein>
<keyword evidence="7" id="KW-1185">Reference proteome</keyword>
<dbReference type="EMBL" id="CAUYUJ010006961">
    <property type="protein sequence ID" value="CAK0819178.1"/>
    <property type="molecule type" value="Genomic_DNA"/>
</dbReference>
<comment type="similarity">
    <text evidence="1">Belongs to the peptidase A1 family.</text>
</comment>
<sequence length="201" mass="22328">EESFQNSTSINLGCEDGCGVLLDSGTSLLAVPHTVINRLVQLIASPNLNCSNMWELPHLVFDLNGKTFSLPPDVYVSEVSYAVPSYMQSFVRLRHLGAEAQRPGRRCDLLVMESYAKSDAGPLWIFGMPFFRKYYTSFAVGLNASERALHLAGSTPACTPTKRRVEVHDGPSDMWTRIIDPTQLWMPSSVQLAATTQYVRL</sequence>
<keyword evidence="3" id="KW-0064">Aspartyl protease</keyword>
<dbReference type="Proteomes" id="UP001189429">
    <property type="component" value="Unassembled WGS sequence"/>
</dbReference>